<proteinExistence type="predicted"/>
<organism evidence="1 2">
    <name type="scientific">Shimia marina</name>
    <dbReference type="NCBI Taxonomy" id="321267"/>
    <lineage>
        <taxon>Bacteria</taxon>
        <taxon>Pseudomonadati</taxon>
        <taxon>Pseudomonadota</taxon>
        <taxon>Alphaproteobacteria</taxon>
        <taxon>Rhodobacterales</taxon>
        <taxon>Roseobacteraceae</taxon>
    </lineage>
</organism>
<name>A0A0P1ESM2_9RHOB</name>
<dbReference type="InterPro" id="IPR008949">
    <property type="entry name" value="Isoprenoid_synthase_dom_sf"/>
</dbReference>
<dbReference type="AlphaFoldDB" id="A0A0P1ESM2"/>
<dbReference type="STRING" id="321267.SHM7688_02855"/>
<sequence length="256" mass="27978">MEEDLQACAGIVQKGDPDRFAATMAAKSAARDVLLPVYAFNVEVARAPWVTQESMIAEMRLQWWRDALAEIKAGGIVRRHEVVTPLALMIDAGAAEVLDQLIEARRWDIYKDPFEDQAHLAHYLEATAGGLMQVAAQTLGDCPADIARDVGYALGVANWLTAIPALQEAKRVPLVDGRPEAVVALAEGALLRLRRARARRGEVSRVSAQAFLSAWQAEAVLRQASKEPLRVAEGLLGMSEFSKRAGLMLRAISGRW</sequence>
<keyword evidence="2" id="KW-1185">Reference proteome</keyword>
<accession>A0A0P1ESM2</accession>
<gene>
    <name evidence="1" type="ORF">SHM7688_02855</name>
</gene>
<dbReference type="OrthoDB" id="9814909at2"/>
<dbReference type="RefSeq" id="WP_058240561.1">
    <property type="nucleotide sequence ID" value="NZ_CYPW01000027.1"/>
</dbReference>
<evidence type="ECO:0000313" key="2">
    <source>
        <dbReference type="Proteomes" id="UP000054823"/>
    </source>
</evidence>
<dbReference type="InterPro" id="IPR002060">
    <property type="entry name" value="Squ/phyt_synthse"/>
</dbReference>
<reference evidence="1 2" key="1">
    <citation type="submission" date="2015-09" db="EMBL/GenBank/DDBJ databases">
        <authorList>
            <consortium name="Swine Surveillance"/>
        </authorList>
    </citation>
    <scope>NUCLEOTIDE SEQUENCE [LARGE SCALE GENOMIC DNA]</scope>
    <source>
        <strain evidence="1 2">CECT 7688</strain>
    </source>
</reference>
<dbReference type="Proteomes" id="UP000054823">
    <property type="component" value="Unassembled WGS sequence"/>
</dbReference>
<dbReference type="EMBL" id="CYPW01000027">
    <property type="protein sequence ID" value="CUH53401.1"/>
    <property type="molecule type" value="Genomic_DNA"/>
</dbReference>
<dbReference type="Pfam" id="PF00494">
    <property type="entry name" value="SQS_PSY"/>
    <property type="match status" value="1"/>
</dbReference>
<dbReference type="SUPFAM" id="SSF48576">
    <property type="entry name" value="Terpenoid synthases"/>
    <property type="match status" value="1"/>
</dbReference>
<evidence type="ECO:0000313" key="1">
    <source>
        <dbReference type="EMBL" id="CUH53401.1"/>
    </source>
</evidence>
<protein>
    <submittedName>
        <fullName evidence="1">Squalene synthase HpnD</fullName>
    </submittedName>
</protein>
<dbReference type="Gene3D" id="1.10.600.10">
    <property type="entry name" value="Farnesyl Diphosphate Synthase"/>
    <property type="match status" value="1"/>
</dbReference>